<dbReference type="InterPro" id="IPR011765">
    <property type="entry name" value="Pept_M16_N"/>
</dbReference>
<evidence type="ECO:0000256" key="3">
    <source>
        <dbReference type="ARBA" id="ARBA00022670"/>
    </source>
</evidence>
<evidence type="ECO:0000256" key="4">
    <source>
        <dbReference type="ARBA" id="ARBA00022723"/>
    </source>
</evidence>
<keyword evidence="5" id="KW-0378">Hydrolase</keyword>
<comment type="cofactor">
    <cofactor evidence="1">
        <name>Zn(2+)</name>
        <dbReference type="ChEBI" id="CHEBI:29105"/>
    </cofactor>
</comment>
<dbReference type="InterPro" id="IPR007863">
    <property type="entry name" value="Peptidase_M16_C"/>
</dbReference>
<evidence type="ECO:0000259" key="12">
    <source>
        <dbReference type="Pfam" id="PF05193"/>
    </source>
</evidence>
<sequence length="461" mass="51696">MKLELMKPGFAAAMLLCPVWSAHAEVGKVHEHVLGNGLKILVKEDRRAPVVVSQVWYKVGGSYEPGGITGISHMLEHMMFKGTQQYPAGEFSRIIAENGGQENAFTGNDYTAYFQTLEKSRLEISFKLEADRMRNLDLKAEELEKELQVVTEERRMRTEDKPRAKMQEQFNAVAFINSPYKNPVIGWPSDIANYKVEDLQTWYQKWYAPNNATLVVVGDVDAPEVVKLAEQYFAGLKPSEIKPIKPQEEIEQKGARKLTVKAPAKLPYLMLGYKVPVLNTAKPEWEAYALEVLAGILDGGNGARLSSRLVRGKEIAVSAGAGYDMTSRLPDMFLLEATPAEGKSVFDLEYALKEEVNQLQSELISKEELQRIKAQVLANDIYQKDSNFYQAMQLGLLETVGLGWQKADEYVGKINQVTAEQVREVARKYLIDDRLTVAYLDPQPITEAPKPAKLTGGHHAF</sequence>
<organism evidence="13 14">
    <name type="scientific">Methylomonas rapida</name>
    <dbReference type="NCBI Taxonomy" id="2963939"/>
    <lineage>
        <taxon>Bacteria</taxon>
        <taxon>Pseudomonadati</taxon>
        <taxon>Pseudomonadota</taxon>
        <taxon>Gammaproteobacteria</taxon>
        <taxon>Methylococcales</taxon>
        <taxon>Methylococcaceae</taxon>
        <taxon>Methylomonas</taxon>
    </lineage>
</organism>
<feature type="coiled-coil region" evidence="9">
    <location>
        <begin position="126"/>
        <end position="160"/>
    </location>
</feature>
<dbReference type="PANTHER" id="PTHR43690:SF17">
    <property type="entry name" value="PROTEIN YHJJ"/>
    <property type="match status" value="1"/>
</dbReference>
<dbReference type="InterPro" id="IPR050626">
    <property type="entry name" value="Peptidase_M16"/>
</dbReference>
<dbReference type="EMBL" id="CP113517">
    <property type="protein sequence ID" value="WAR44665.1"/>
    <property type="molecule type" value="Genomic_DNA"/>
</dbReference>
<evidence type="ECO:0000256" key="7">
    <source>
        <dbReference type="ARBA" id="ARBA00023049"/>
    </source>
</evidence>
<protein>
    <submittedName>
        <fullName evidence="13">Pitrilysin family protein</fullName>
    </submittedName>
</protein>
<keyword evidence="4" id="KW-0479">Metal-binding</keyword>
<dbReference type="PROSITE" id="PS00143">
    <property type="entry name" value="INSULINASE"/>
    <property type="match status" value="1"/>
</dbReference>
<dbReference type="Pfam" id="PF05193">
    <property type="entry name" value="Peptidase_M16_C"/>
    <property type="match status" value="1"/>
</dbReference>
<evidence type="ECO:0000313" key="13">
    <source>
        <dbReference type="EMBL" id="WAR44665.1"/>
    </source>
</evidence>
<feature type="domain" description="Peptidase M16 C-terminal" evidence="12">
    <location>
        <begin position="196"/>
        <end position="375"/>
    </location>
</feature>
<dbReference type="Gene3D" id="3.30.830.10">
    <property type="entry name" value="Metalloenzyme, LuxS/M16 peptidase-like"/>
    <property type="match status" value="2"/>
</dbReference>
<comment type="similarity">
    <text evidence="2 8">Belongs to the peptidase M16 family.</text>
</comment>
<evidence type="ECO:0000256" key="2">
    <source>
        <dbReference type="ARBA" id="ARBA00007261"/>
    </source>
</evidence>
<dbReference type="RefSeq" id="WP_255189636.1">
    <property type="nucleotide sequence ID" value="NZ_CP113517.1"/>
</dbReference>
<proteinExistence type="inferred from homology"/>
<dbReference type="SUPFAM" id="SSF63411">
    <property type="entry name" value="LuxS/MPP-like metallohydrolase"/>
    <property type="match status" value="2"/>
</dbReference>
<keyword evidence="9" id="KW-0175">Coiled coil</keyword>
<evidence type="ECO:0000256" key="1">
    <source>
        <dbReference type="ARBA" id="ARBA00001947"/>
    </source>
</evidence>
<keyword evidence="3" id="KW-0645">Protease</keyword>
<evidence type="ECO:0000313" key="14">
    <source>
        <dbReference type="Proteomes" id="UP001162780"/>
    </source>
</evidence>
<evidence type="ECO:0000256" key="6">
    <source>
        <dbReference type="ARBA" id="ARBA00022833"/>
    </source>
</evidence>
<keyword evidence="7" id="KW-0482">Metalloprotease</keyword>
<evidence type="ECO:0000256" key="5">
    <source>
        <dbReference type="ARBA" id="ARBA00022801"/>
    </source>
</evidence>
<keyword evidence="14" id="KW-1185">Reference proteome</keyword>
<evidence type="ECO:0000256" key="10">
    <source>
        <dbReference type="SAM" id="SignalP"/>
    </source>
</evidence>
<accession>A0ABY7GJI6</accession>
<gene>
    <name evidence="13" type="ORF">NM686_020350</name>
</gene>
<dbReference type="InterPro" id="IPR001431">
    <property type="entry name" value="Pept_M16_Zn_BS"/>
</dbReference>
<name>A0ABY7GJI6_9GAMM</name>
<dbReference type="PANTHER" id="PTHR43690">
    <property type="entry name" value="NARDILYSIN"/>
    <property type="match status" value="1"/>
</dbReference>
<keyword evidence="6" id="KW-0862">Zinc</keyword>
<dbReference type="InterPro" id="IPR011249">
    <property type="entry name" value="Metalloenz_LuxS/M16"/>
</dbReference>
<evidence type="ECO:0000259" key="11">
    <source>
        <dbReference type="Pfam" id="PF00675"/>
    </source>
</evidence>
<dbReference type="Proteomes" id="UP001162780">
    <property type="component" value="Chromosome"/>
</dbReference>
<feature type="signal peptide" evidence="10">
    <location>
        <begin position="1"/>
        <end position="24"/>
    </location>
</feature>
<evidence type="ECO:0000256" key="9">
    <source>
        <dbReference type="SAM" id="Coils"/>
    </source>
</evidence>
<reference evidence="13" key="1">
    <citation type="submission" date="2022-11" db="EMBL/GenBank/DDBJ databases">
        <title>Methylomonas rapida sp. nov., Carotenoid-Producing Obligate Methanotrophs with High Growth Characteristics and Biotechnological Potential.</title>
        <authorList>
            <person name="Tikhonova E.N."/>
            <person name="Suleimanov R.Z."/>
            <person name="Miroshnikov K."/>
            <person name="Oshkin I.Y."/>
            <person name="Belova S.E."/>
            <person name="Danilova O.V."/>
            <person name="Ashikhmin A."/>
            <person name="Konopkin A."/>
            <person name="But S.Y."/>
            <person name="Khmelenina V.N."/>
            <person name="Kuznetsov N."/>
            <person name="Pimenov N.V."/>
            <person name="Dedysh S.N."/>
        </authorList>
    </citation>
    <scope>NUCLEOTIDE SEQUENCE</scope>
    <source>
        <strain evidence="13">MP1</strain>
    </source>
</reference>
<evidence type="ECO:0000256" key="8">
    <source>
        <dbReference type="RuleBase" id="RU004447"/>
    </source>
</evidence>
<feature type="chain" id="PRO_5046251045" evidence="10">
    <location>
        <begin position="25"/>
        <end position="461"/>
    </location>
</feature>
<feature type="domain" description="Peptidase M16 N-terminal" evidence="11">
    <location>
        <begin position="40"/>
        <end position="185"/>
    </location>
</feature>
<keyword evidence="10" id="KW-0732">Signal</keyword>
<dbReference type="Pfam" id="PF00675">
    <property type="entry name" value="Peptidase_M16"/>
    <property type="match status" value="1"/>
</dbReference>